<feature type="non-terminal residue" evidence="2">
    <location>
        <position position="200"/>
    </location>
</feature>
<comment type="caution">
    <text evidence="2">The sequence shown here is derived from an EMBL/GenBank/DDBJ whole genome shotgun (WGS) entry which is preliminary data.</text>
</comment>
<sequence length="200" mass="22422">MQFGYFPSDHMLNTKAERRRVPHHKLDRYEQKIILQKTRAEKHFGQTRTSGANLYGSGDTAMDNFALKLLRSKGKKERRESSPVSNFQDILNHKSEYLFSMANNGQHVRRRVASDAGTPIPNSPPPRKESITSYSVPIPGSSLEVPAIGDSSGNQHTPTSSTQASIHSQIQANSNCTFVKFGEMLYSIPEYTDISKTYSE</sequence>
<evidence type="ECO:0000313" key="2">
    <source>
        <dbReference type="EMBL" id="KAK9717348.1"/>
    </source>
</evidence>
<evidence type="ECO:0000256" key="1">
    <source>
        <dbReference type="SAM" id="MobiDB-lite"/>
    </source>
</evidence>
<protein>
    <submittedName>
        <fullName evidence="2">Uncharacterized protein</fullName>
    </submittedName>
</protein>
<evidence type="ECO:0000313" key="3">
    <source>
        <dbReference type="Proteomes" id="UP001479436"/>
    </source>
</evidence>
<name>A0ABR2W1W4_9FUNG</name>
<accession>A0ABR2W1W4</accession>
<gene>
    <name evidence="2" type="ORF">K7432_006287</name>
</gene>
<reference evidence="2 3" key="1">
    <citation type="submission" date="2023-04" db="EMBL/GenBank/DDBJ databases">
        <title>Genome of Basidiobolus ranarum AG-B5.</title>
        <authorList>
            <person name="Stajich J.E."/>
            <person name="Carter-House D."/>
            <person name="Gryganskyi A."/>
        </authorList>
    </citation>
    <scope>NUCLEOTIDE SEQUENCE [LARGE SCALE GENOMIC DNA]</scope>
    <source>
        <strain evidence="2 3">AG-B5</strain>
    </source>
</reference>
<keyword evidence="3" id="KW-1185">Reference proteome</keyword>
<proteinExistence type="predicted"/>
<feature type="compositionally biased region" description="Polar residues" evidence="1">
    <location>
        <begin position="151"/>
        <end position="168"/>
    </location>
</feature>
<feature type="region of interest" description="Disordered" evidence="1">
    <location>
        <begin position="114"/>
        <end position="168"/>
    </location>
</feature>
<dbReference type="EMBL" id="JASJQH010007147">
    <property type="protein sequence ID" value="KAK9717348.1"/>
    <property type="molecule type" value="Genomic_DNA"/>
</dbReference>
<dbReference type="Proteomes" id="UP001479436">
    <property type="component" value="Unassembled WGS sequence"/>
</dbReference>
<organism evidence="2 3">
    <name type="scientific">Basidiobolus ranarum</name>
    <dbReference type="NCBI Taxonomy" id="34480"/>
    <lineage>
        <taxon>Eukaryota</taxon>
        <taxon>Fungi</taxon>
        <taxon>Fungi incertae sedis</taxon>
        <taxon>Zoopagomycota</taxon>
        <taxon>Entomophthoromycotina</taxon>
        <taxon>Basidiobolomycetes</taxon>
        <taxon>Basidiobolales</taxon>
        <taxon>Basidiobolaceae</taxon>
        <taxon>Basidiobolus</taxon>
    </lineage>
</organism>